<sequence length="71" mass="8274">MVTPLYVNDLKLAEYDLLEWLDISDRFVKCECPFPRTSVDPDDEGLSRERPHGMDKSELHQPGYFTTAQTR</sequence>
<evidence type="ECO:0000313" key="3">
    <source>
        <dbReference type="Proteomes" id="UP000708208"/>
    </source>
</evidence>
<feature type="non-terminal residue" evidence="2">
    <location>
        <position position="1"/>
    </location>
</feature>
<reference evidence="2" key="1">
    <citation type="submission" date="2021-06" db="EMBL/GenBank/DDBJ databases">
        <authorList>
            <person name="Hodson N. C."/>
            <person name="Mongue J. A."/>
            <person name="Jaron S. K."/>
        </authorList>
    </citation>
    <scope>NUCLEOTIDE SEQUENCE</scope>
</reference>
<proteinExistence type="predicted"/>
<organism evidence="2 3">
    <name type="scientific">Allacma fusca</name>
    <dbReference type="NCBI Taxonomy" id="39272"/>
    <lineage>
        <taxon>Eukaryota</taxon>
        <taxon>Metazoa</taxon>
        <taxon>Ecdysozoa</taxon>
        <taxon>Arthropoda</taxon>
        <taxon>Hexapoda</taxon>
        <taxon>Collembola</taxon>
        <taxon>Symphypleona</taxon>
        <taxon>Sminthuridae</taxon>
        <taxon>Allacma</taxon>
    </lineage>
</organism>
<evidence type="ECO:0000313" key="2">
    <source>
        <dbReference type="EMBL" id="CAG7734570.1"/>
    </source>
</evidence>
<accession>A0A8J2P7B9</accession>
<gene>
    <name evidence="2" type="ORF">AFUS01_LOCUS22953</name>
</gene>
<protein>
    <submittedName>
        <fullName evidence="2">Uncharacterized protein</fullName>
    </submittedName>
</protein>
<keyword evidence="3" id="KW-1185">Reference proteome</keyword>
<dbReference type="AlphaFoldDB" id="A0A8J2P7B9"/>
<dbReference type="EMBL" id="CAJVCH010271757">
    <property type="protein sequence ID" value="CAG7734570.1"/>
    <property type="molecule type" value="Genomic_DNA"/>
</dbReference>
<feature type="compositionally biased region" description="Basic and acidic residues" evidence="1">
    <location>
        <begin position="45"/>
        <end position="59"/>
    </location>
</feature>
<comment type="caution">
    <text evidence="2">The sequence shown here is derived from an EMBL/GenBank/DDBJ whole genome shotgun (WGS) entry which is preliminary data.</text>
</comment>
<name>A0A8J2P7B9_9HEXA</name>
<feature type="region of interest" description="Disordered" evidence="1">
    <location>
        <begin position="35"/>
        <end position="71"/>
    </location>
</feature>
<dbReference type="Proteomes" id="UP000708208">
    <property type="component" value="Unassembled WGS sequence"/>
</dbReference>
<evidence type="ECO:0000256" key="1">
    <source>
        <dbReference type="SAM" id="MobiDB-lite"/>
    </source>
</evidence>